<keyword evidence="4 7" id="KW-1133">Transmembrane helix</keyword>
<evidence type="ECO:0000256" key="3">
    <source>
        <dbReference type="ARBA" id="ARBA00022692"/>
    </source>
</evidence>
<dbReference type="InterPro" id="IPR040236">
    <property type="entry name" value="TMEM198"/>
</dbReference>
<evidence type="ECO:0000256" key="5">
    <source>
        <dbReference type="ARBA" id="ARBA00023136"/>
    </source>
</evidence>
<evidence type="ECO:0000256" key="4">
    <source>
        <dbReference type="ARBA" id="ARBA00022989"/>
    </source>
</evidence>
<proteinExistence type="inferred from homology"/>
<dbReference type="PANTHER" id="PTHR31247">
    <property type="entry name" value="TRANSMEMBRANE PROTEIN 198 FAMILY MEMBER"/>
    <property type="match status" value="1"/>
</dbReference>
<dbReference type="PANTHER" id="PTHR31247:SF5">
    <property type="entry name" value="DUF4203 DOMAIN-CONTAINING PROTEIN"/>
    <property type="match status" value="1"/>
</dbReference>
<dbReference type="STRING" id="246404.A0A507FGV4"/>
<feature type="transmembrane region" description="Helical" evidence="7">
    <location>
        <begin position="115"/>
        <end position="134"/>
    </location>
</feature>
<dbReference type="Proteomes" id="UP000320333">
    <property type="component" value="Unassembled WGS sequence"/>
</dbReference>
<keyword evidence="10" id="KW-1185">Reference proteome</keyword>
<protein>
    <recommendedName>
        <fullName evidence="6">Transmembrane protein 198</fullName>
    </recommendedName>
</protein>
<evidence type="ECO:0000256" key="7">
    <source>
        <dbReference type="SAM" id="Phobius"/>
    </source>
</evidence>
<dbReference type="Pfam" id="PF13886">
    <property type="entry name" value="TM7S3_TM198"/>
    <property type="match status" value="1"/>
</dbReference>
<evidence type="ECO:0000256" key="1">
    <source>
        <dbReference type="ARBA" id="ARBA00004141"/>
    </source>
</evidence>
<organism evidence="9 10">
    <name type="scientific">Chytriomyces confervae</name>
    <dbReference type="NCBI Taxonomy" id="246404"/>
    <lineage>
        <taxon>Eukaryota</taxon>
        <taxon>Fungi</taxon>
        <taxon>Fungi incertae sedis</taxon>
        <taxon>Chytridiomycota</taxon>
        <taxon>Chytridiomycota incertae sedis</taxon>
        <taxon>Chytridiomycetes</taxon>
        <taxon>Chytridiales</taxon>
        <taxon>Chytriomycetaceae</taxon>
        <taxon>Chytriomyces</taxon>
    </lineage>
</organism>
<sequence>MSDFVNGLVNQTFNNAMGSVGSAINGIGNSSVLPSAGGSGNASDFNPGDIIHAITANQGILGAICLGLGCYLLILGFKLFKPTLFIMGFIAGGVLGYTGLMRFRPPEGYQSDANVLLFGSMAVGFVCGGILLCIIQLGIAIVGGVGGLFLALFILGFKNLGLIEDGVNRTIFICVMVVAGVVLAFLLEKHVVIVSSSFVGAYGICFGIDCFAQTGFARASEMFLSSGNSFNITVFQVNPKVIALTVSVVVITLVGILLQYRINSTKRSHKGDK</sequence>
<feature type="transmembrane region" description="Helical" evidence="7">
    <location>
        <begin position="139"/>
        <end position="157"/>
    </location>
</feature>
<evidence type="ECO:0000313" key="9">
    <source>
        <dbReference type="EMBL" id="TPX75609.1"/>
    </source>
</evidence>
<dbReference type="OrthoDB" id="102260at2759"/>
<dbReference type="AlphaFoldDB" id="A0A507FGV4"/>
<feature type="transmembrane region" description="Helical" evidence="7">
    <location>
        <begin position="84"/>
        <end position="103"/>
    </location>
</feature>
<feature type="transmembrane region" description="Helical" evidence="7">
    <location>
        <begin position="50"/>
        <end position="77"/>
    </location>
</feature>
<dbReference type="GO" id="GO:0005886">
    <property type="term" value="C:plasma membrane"/>
    <property type="evidence" value="ECO:0007669"/>
    <property type="project" value="TreeGrafter"/>
</dbReference>
<evidence type="ECO:0000256" key="6">
    <source>
        <dbReference type="ARBA" id="ARBA00049737"/>
    </source>
</evidence>
<keyword evidence="3 7" id="KW-0812">Transmembrane</keyword>
<comment type="caution">
    <text evidence="9">The sequence shown here is derived from an EMBL/GenBank/DDBJ whole genome shotgun (WGS) entry which is preliminary data.</text>
</comment>
<comment type="subcellular location">
    <subcellularLocation>
        <location evidence="1">Membrane</location>
        <topology evidence="1">Multi-pass membrane protein</topology>
    </subcellularLocation>
</comment>
<keyword evidence="5 7" id="KW-0472">Membrane</keyword>
<feature type="transmembrane region" description="Helical" evidence="7">
    <location>
        <begin position="169"/>
        <end position="187"/>
    </location>
</feature>
<dbReference type="EMBL" id="QEAP01000075">
    <property type="protein sequence ID" value="TPX75609.1"/>
    <property type="molecule type" value="Genomic_DNA"/>
</dbReference>
<evidence type="ECO:0000256" key="2">
    <source>
        <dbReference type="ARBA" id="ARBA00006244"/>
    </source>
</evidence>
<feature type="transmembrane region" description="Helical" evidence="7">
    <location>
        <begin position="240"/>
        <end position="260"/>
    </location>
</feature>
<evidence type="ECO:0000313" key="10">
    <source>
        <dbReference type="Proteomes" id="UP000320333"/>
    </source>
</evidence>
<accession>A0A507FGV4</accession>
<feature type="domain" description="TM7S3/TM198-like" evidence="8">
    <location>
        <begin position="62"/>
        <end position="260"/>
    </location>
</feature>
<evidence type="ECO:0000259" key="8">
    <source>
        <dbReference type="Pfam" id="PF13886"/>
    </source>
</evidence>
<gene>
    <name evidence="9" type="ORF">CcCBS67573_g03134</name>
</gene>
<dbReference type="InterPro" id="IPR025256">
    <property type="entry name" value="TM7S3/TM198-like_dom"/>
</dbReference>
<comment type="similarity">
    <text evidence="2">Belongs to the TMEM198 family.</text>
</comment>
<reference evidence="9 10" key="1">
    <citation type="journal article" date="2019" name="Sci. Rep.">
        <title>Comparative genomics of chytrid fungi reveal insights into the obligate biotrophic and pathogenic lifestyle of Synchytrium endobioticum.</title>
        <authorList>
            <person name="van de Vossenberg B.T.L.H."/>
            <person name="Warris S."/>
            <person name="Nguyen H.D.T."/>
            <person name="van Gent-Pelzer M.P.E."/>
            <person name="Joly D.L."/>
            <person name="van de Geest H.C."/>
            <person name="Bonants P.J.M."/>
            <person name="Smith D.S."/>
            <person name="Levesque C.A."/>
            <person name="van der Lee T.A.J."/>
        </authorList>
    </citation>
    <scope>NUCLEOTIDE SEQUENCE [LARGE SCALE GENOMIC DNA]</scope>
    <source>
        <strain evidence="9 10">CBS 675.73</strain>
    </source>
</reference>
<name>A0A507FGV4_9FUNG</name>
<feature type="transmembrane region" description="Helical" evidence="7">
    <location>
        <begin position="199"/>
        <end position="220"/>
    </location>
</feature>